<proteinExistence type="predicted"/>
<sequence length="329" mass="36587">MRNLPSVSGLVEAFGSRPGSEEFVFTFFDPYAIGLGLAEEALAFLEGEGFRAVDRRFVQYTQSSIEAVYSPNRPIALDKTWAVPSEVYLLESSCALILRTPGRSACAAFKSLKGSADPRKRSPLHLRSRLQAPTRALSLMHSSDDTRATIEEAATAFDPRELRMILESEGRPTRRAGSAIQQLPGAVVGRAWRPSPMEFLVRLRLRLAEEVELVAPWPEELVAPWREAANELEGLRSEPSESREVYLRVVAREAALVDAAVQAGLSHPRRPGMFDYRVEPALGATVLELLHHPALYRETDLTRLIGPLGALIRNAYERVLLRSALQEFE</sequence>
<dbReference type="RefSeq" id="WP_120602255.1">
    <property type="nucleotide sequence ID" value="NZ_RAWE01000024.1"/>
</dbReference>
<dbReference type="InterPro" id="IPR036850">
    <property type="entry name" value="NDK-like_dom_sf"/>
</dbReference>
<gene>
    <name evidence="2" type="ORF">D7X32_09830</name>
</gene>
<organism evidence="2 3">
    <name type="scientific">Corallococcus carmarthensis</name>
    <dbReference type="NCBI Taxonomy" id="2316728"/>
    <lineage>
        <taxon>Bacteria</taxon>
        <taxon>Pseudomonadati</taxon>
        <taxon>Myxococcota</taxon>
        <taxon>Myxococcia</taxon>
        <taxon>Myxococcales</taxon>
        <taxon>Cystobacterineae</taxon>
        <taxon>Myxococcaceae</taxon>
        <taxon>Corallococcus</taxon>
    </lineage>
</organism>
<name>A0A3A8K9P8_9BACT</name>
<evidence type="ECO:0000313" key="3">
    <source>
        <dbReference type="Proteomes" id="UP000268313"/>
    </source>
</evidence>
<accession>A0A3A8K9P8</accession>
<evidence type="ECO:0000313" key="2">
    <source>
        <dbReference type="EMBL" id="RKH04883.1"/>
    </source>
</evidence>
<dbReference type="EMBL" id="RAWE01000024">
    <property type="protein sequence ID" value="RKH04883.1"/>
    <property type="molecule type" value="Genomic_DNA"/>
</dbReference>
<keyword evidence="3" id="KW-1185">Reference proteome</keyword>
<dbReference type="AlphaFoldDB" id="A0A3A8K9P8"/>
<dbReference type="Proteomes" id="UP000268313">
    <property type="component" value="Unassembled WGS sequence"/>
</dbReference>
<comment type="caution">
    <text evidence="2">The sequence shown here is derived from an EMBL/GenBank/DDBJ whole genome shotgun (WGS) entry which is preliminary data.</text>
</comment>
<reference evidence="3" key="1">
    <citation type="submission" date="2018-09" db="EMBL/GenBank/DDBJ databases">
        <authorList>
            <person name="Livingstone P.G."/>
            <person name="Whitworth D.E."/>
        </authorList>
    </citation>
    <scope>NUCLEOTIDE SEQUENCE [LARGE SCALE GENOMIC DNA]</scope>
    <source>
        <strain evidence="3">CA043D</strain>
    </source>
</reference>
<dbReference type="OrthoDB" id="5492066at2"/>
<feature type="domain" description="Nucleoside diphosphate kinase-like" evidence="1">
    <location>
        <begin position="29"/>
        <end position="161"/>
    </location>
</feature>
<dbReference type="InterPro" id="IPR034907">
    <property type="entry name" value="NDK-like_dom"/>
</dbReference>
<evidence type="ECO:0000259" key="1">
    <source>
        <dbReference type="Pfam" id="PF00334"/>
    </source>
</evidence>
<dbReference type="Gene3D" id="3.30.70.141">
    <property type="entry name" value="Nucleoside diphosphate kinase-like domain"/>
    <property type="match status" value="1"/>
</dbReference>
<protein>
    <recommendedName>
        <fullName evidence="1">Nucleoside diphosphate kinase-like domain-containing protein</fullName>
    </recommendedName>
</protein>
<dbReference type="Pfam" id="PF00334">
    <property type="entry name" value="NDK"/>
    <property type="match status" value="1"/>
</dbReference>
<dbReference type="SUPFAM" id="SSF54919">
    <property type="entry name" value="Nucleoside diphosphate kinase, NDK"/>
    <property type="match status" value="1"/>
</dbReference>